<feature type="chain" id="PRO_5047489685" evidence="1">
    <location>
        <begin position="21"/>
        <end position="483"/>
    </location>
</feature>
<dbReference type="InterPro" id="IPR005151">
    <property type="entry name" value="Tail-specific_protease"/>
</dbReference>
<keyword evidence="4" id="KW-1185">Reference proteome</keyword>
<evidence type="ECO:0000259" key="2">
    <source>
        <dbReference type="Pfam" id="PF03572"/>
    </source>
</evidence>
<dbReference type="PANTHER" id="PTHR32060">
    <property type="entry name" value="TAIL-SPECIFIC PROTEASE"/>
    <property type="match status" value="1"/>
</dbReference>
<name>A0ABT0PVE1_9FLAO</name>
<feature type="signal peptide" evidence="1">
    <location>
        <begin position="1"/>
        <end position="20"/>
    </location>
</feature>
<reference evidence="3 4" key="1">
    <citation type="submission" date="2022-05" db="EMBL/GenBank/DDBJ databases">
        <authorList>
            <person name="Park J.-S."/>
        </authorList>
    </citation>
    <scope>NUCLEOTIDE SEQUENCE [LARGE SCALE GENOMIC DNA]</scope>
    <source>
        <strain evidence="3 4">2012CJ35-5</strain>
    </source>
</reference>
<evidence type="ECO:0000313" key="3">
    <source>
        <dbReference type="EMBL" id="MCL6275360.1"/>
    </source>
</evidence>
<dbReference type="RefSeq" id="WP_249658546.1">
    <property type="nucleotide sequence ID" value="NZ_JAMFMA010000004.1"/>
</dbReference>
<sequence length="483" mass="54680">MKKTVLLFGILSLVFLFAFKQTQNPSDLWLEDFEVLKSQMTKTYSNLKSIVLEESMDLSRLNTKTISELKLAKTQEEAQLVIRRFLAKFKDGHLAASVIETTLSTDNTDDSGNYPMSTDSVSVALKKMGFQEFDVPNLKFDSVPGYIPLTTKNNSFQAGIIQTANGKIGTLKLPYFYNQGYWGTPFKVWTTYRDEFDGICDDDCQEKFNSILEKEFTKEFIERLEELKSENISKLLVDVTGNNGGSGWFEEIAHLLSAKKLDYMPNLFIKHEHWKEILEEDLNTIGNDLANDKLSASLKQKLLKLQHLVIGLVAKCESNCASIEVWSNNKIDCLDLLEHPYGSKLPFDIMTDPQFNLLQSKDLLTASRFRPFKTGIYSGPLYVVQDEQSASATERFTSLLQINNEATIIGRNSYGAGCGYSNGGITTTLENIGLTVKMPDCVRLRADGKNEVYGIKPDIRIYWRRFSDNAYRKGQILVETVFS</sequence>
<evidence type="ECO:0000313" key="4">
    <source>
        <dbReference type="Proteomes" id="UP001203607"/>
    </source>
</evidence>
<accession>A0ABT0PVE1</accession>
<dbReference type="InterPro" id="IPR029045">
    <property type="entry name" value="ClpP/crotonase-like_dom_sf"/>
</dbReference>
<dbReference type="Gene3D" id="3.90.226.10">
    <property type="entry name" value="2-enoyl-CoA Hydratase, Chain A, domain 1"/>
    <property type="match status" value="1"/>
</dbReference>
<dbReference type="SUPFAM" id="SSF52096">
    <property type="entry name" value="ClpP/crotonase"/>
    <property type="match status" value="1"/>
</dbReference>
<dbReference type="Proteomes" id="UP001203607">
    <property type="component" value="Unassembled WGS sequence"/>
</dbReference>
<proteinExistence type="predicted"/>
<dbReference type="PANTHER" id="PTHR32060:SF30">
    <property type="entry name" value="CARBOXY-TERMINAL PROCESSING PROTEASE CTPA"/>
    <property type="match status" value="1"/>
</dbReference>
<dbReference type="Pfam" id="PF03572">
    <property type="entry name" value="Peptidase_S41"/>
    <property type="match status" value="1"/>
</dbReference>
<organism evidence="3 4">
    <name type="scientific">Flagellimonas spongiicola</name>
    <dbReference type="NCBI Taxonomy" id="2942208"/>
    <lineage>
        <taxon>Bacteria</taxon>
        <taxon>Pseudomonadati</taxon>
        <taxon>Bacteroidota</taxon>
        <taxon>Flavobacteriia</taxon>
        <taxon>Flavobacteriales</taxon>
        <taxon>Flavobacteriaceae</taxon>
        <taxon>Flagellimonas</taxon>
    </lineage>
</organism>
<keyword evidence="1" id="KW-0732">Signal</keyword>
<feature type="domain" description="Tail specific protease" evidence="2">
    <location>
        <begin position="215"/>
        <end position="460"/>
    </location>
</feature>
<comment type="caution">
    <text evidence="3">The sequence shown here is derived from an EMBL/GenBank/DDBJ whole genome shotgun (WGS) entry which is preliminary data.</text>
</comment>
<dbReference type="EMBL" id="JAMFMA010000004">
    <property type="protein sequence ID" value="MCL6275360.1"/>
    <property type="molecule type" value="Genomic_DNA"/>
</dbReference>
<evidence type="ECO:0000256" key="1">
    <source>
        <dbReference type="SAM" id="SignalP"/>
    </source>
</evidence>
<protein>
    <submittedName>
        <fullName evidence="3">S41 family peptidase</fullName>
    </submittedName>
</protein>
<gene>
    <name evidence="3" type="ORF">M3P19_15185</name>
</gene>